<dbReference type="RefSeq" id="WP_337693537.1">
    <property type="nucleotide sequence ID" value="NZ_JBBEGN010000001.1"/>
</dbReference>
<feature type="transmembrane region" description="Helical" evidence="2">
    <location>
        <begin position="31"/>
        <end position="51"/>
    </location>
</feature>
<feature type="transmembrane region" description="Helical" evidence="2">
    <location>
        <begin position="246"/>
        <end position="267"/>
    </location>
</feature>
<organism evidence="3 4">
    <name type="scientific">Actinomycetospora aurantiaca</name>
    <dbReference type="NCBI Taxonomy" id="3129233"/>
    <lineage>
        <taxon>Bacteria</taxon>
        <taxon>Bacillati</taxon>
        <taxon>Actinomycetota</taxon>
        <taxon>Actinomycetes</taxon>
        <taxon>Pseudonocardiales</taxon>
        <taxon>Pseudonocardiaceae</taxon>
        <taxon>Actinomycetospora</taxon>
    </lineage>
</organism>
<gene>
    <name evidence="3" type="ORF">WCD74_04075</name>
</gene>
<evidence type="ECO:0000256" key="2">
    <source>
        <dbReference type="SAM" id="Phobius"/>
    </source>
</evidence>
<keyword evidence="2" id="KW-0472">Membrane</keyword>
<accession>A0ABU8MI12</accession>
<feature type="transmembrane region" description="Helical" evidence="2">
    <location>
        <begin position="435"/>
        <end position="455"/>
    </location>
</feature>
<feature type="region of interest" description="Disordered" evidence="1">
    <location>
        <begin position="1"/>
        <end position="23"/>
    </location>
</feature>
<name>A0ABU8MI12_9PSEU</name>
<protein>
    <recommendedName>
        <fullName evidence="5">Glycosyltransferase RgtA/B/C/D-like domain-containing protein</fullName>
    </recommendedName>
</protein>
<proteinExistence type="predicted"/>
<feature type="transmembrane region" description="Helical" evidence="2">
    <location>
        <begin position="274"/>
        <end position="292"/>
    </location>
</feature>
<comment type="caution">
    <text evidence="3">The sequence shown here is derived from an EMBL/GenBank/DDBJ whole genome shotgun (WGS) entry which is preliminary data.</text>
</comment>
<keyword evidence="2" id="KW-1133">Transmembrane helix</keyword>
<evidence type="ECO:0008006" key="5">
    <source>
        <dbReference type="Google" id="ProtNLM"/>
    </source>
</evidence>
<feature type="transmembrane region" description="Helical" evidence="2">
    <location>
        <begin position="140"/>
        <end position="160"/>
    </location>
</feature>
<keyword evidence="2" id="KW-0812">Transmembrane</keyword>
<sequence length="537" mass="54106">MTARGAPTAPGVLGPPPDVAERPSPAVGARLLAAVAVALLLGVLLTLRLGLIGGDAIGAADNGDTVRLTCVAQLVPDTTDGTAPGHGVAITEYRTGGPGCTRDAPTTSAGLVLQATVTIATALDPTPVAPDGSTRFTLEWLAAAYVALLAVGAGAATFAATAGRARWLVASAVVGIPAAPLLLVPWWSRFLVSAFSEPAGLLGTVWAAWGLLALAVTRPADRGARVIALALVALGGVVATTAKPGFLPVGAAVVVACLLVTVGTAPWRRRAPGILAAGLVVAVSVLPVLSSLRAQDEAYAWVNAHNLAFTAVLPEAGPSATGPLGLRPEAWGQSGQHFYLDGGRSVPDWQATVGDRPDELRADAVRFVAEHPRVLARMVHRGLVATLRPQIPYLASATGGARTVDGVVADVPPVPEGSQTMGPTFVYLDGLPGRWVPPTVVALALLAGALTLLPAARRRLAPTASGLARVSALLAVTGVGVVVVAVLGDGYCELAKHVWLGSYALVVSGGTLLAAAGGLVSARRVRRDAGPAPGGPA</sequence>
<evidence type="ECO:0000313" key="4">
    <source>
        <dbReference type="Proteomes" id="UP001385809"/>
    </source>
</evidence>
<feature type="transmembrane region" description="Helical" evidence="2">
    <location>
        <begin position="467"/>
        <end position="488"/>
    </location>
</feature>
<dbReference type="Proteomes" id="UP001385809">
    <property type="component" value="Unassembled WGS sequence"/>
</dbReference>
<dbReference type="EMBL" id="JBBEGN010000001">
    <property type="protein sequence ID" value="MEJ2866929.1"/>
    <property type="molecule type" value="Genomic_DNA"/>
</dbReference>
<feature type="transmembrane region" description="Helical" evidence="2">
    <location>
        <begin position="500"/>
        <end position="520"/>
    </location>
</feature>
<feature type="transmembrane region" description="Helical" evidence="2">
    <location>
        <begin position="199"/>
        <end position="216"/>
    </location>
</feature>
<evidence type="ECO:0000256" key="1">
    <source>
        <dbReference type="SAM" id="MobiDB-lite"/>
    </source>
</evidence>
<reference evidence="3 4" key="1">
    <citation type="submission" date="2024-03" db="EMBL/GenBank/DDBJ databases">
        <title>Actinomycetospora sp. OC33-EN08, a novel actinomycete isolated from wild orchid (Aerides multiflora).</title>
        <authorList>
            <person name="Suriyachadkun C."/>
        </authorList>
    </citation>
    <scope>NUCLEOTIDE SEQUENCE [LARGE SCALE GENOMIC DNA]</scope>
    <source>
        <strain evidence="3 4">OC33-EN08</strain>
    </source>
</reference>
<feature type="transmembrane region" description="Helical" evidence="2">
    <location>
        <begin position="223"/>
        <end position="240"/>
    </location>
</feature>
<evidence type="ECO:0000313" key="3">
    <source>
        <dbReference type="EMBL" id="MEJ2866929.1"/>
    </source>
</evidence>
<feature type="transmembrane region" description="Helical" evidence="2">
    <location>
        <begin position="167"/>
        <end position="187"/>
    </location>
</feature>
<keyword evidence="4" id="KW-1185">Reference proteome</keyword>